<name>A0A9K3IQN6_HELAN</name>
<protein>
    <submittedName>
        <fullName evidence="2">Uncharacterized protein</fullName>
    </submittedName>
</protein>
<dbReference type="Proteomes" id="UP000215914">
    <property type="component" value="Unassembled WGS sequence"/>
</dbReference>
<keyword evidence="3" id="KW-1185">Reference proteome</keyword>
<dbReference type="AlphaFoldDB" id="A0A9K3IQN6"/>
<evidence type="ECO:0000313" key="3">
    <source>
        <dbReference type="Proteomes" id="UP000215914"/>
    </source>
</evidence>
<proteinExistence type="predicted"/>
<sequence length="84" mass="8813">MNDSTHHNKAVVDRRCYSGRCRQWRCGGGQRVAEMTEKGDEAGGGRRVGGRKAEGGGDAWMVPSEIGVKDGGAGGGDVRVPVGR</sequence>
<feature type="region of interest" description="Disordered" evidence="1">
    <location>
        <begin position="37"/>
        <end position="84"/>
    </location>
</feature>
<evidence type="ECO:0000313" key="2">
    <source>
        <dbReference type="EMBL" id="KAF5801167.1"/>
    </source>
</evidence>
<gene>
    <name evidence="2" type="ORF">HanXRQr2_Chr06g0244941</name>
</gene>
<dbReference type="Gramene" id="mRNA:HanXRQr2_Chr06g0244941">
    <property type="protein sequence ID" value="mRNA:HanXRQr2_Chr06g0244941"/>
    <property type="gene ID" value="HanXRQr2_Chr06g0244941"/>
</dbReference>
<evidence type="ECO:0000256" key="1">
    <source>
        <dbReference type="SAM" id="MobiDB-lite"/>
    </source>
</evidence>
<comment type="caution">
    <text evidence="2">The sequence shown here is derived from an EMBL/GenBank/DDBJ whole genome shotgun (WGS) entry which is preliminary data.</text>
</comment>
<accession>A0A9K3IQN6</accession>
<reference evidence="2" key="2">
    <citation type="submission" date="2020-06" db="EMBL/GenBank/DDBJ databases">
        <title>Helianthus annuus Genome sequencing and assembly Release 2.</title>
        <authorList>
            <person name="Gouzy J."/>
            <person name="Langlade N."/>
            <person name="Munos S."/>
        </authorList>
    </citation>
    <scope>NUCLEOTIDE SEQUENCE</scope>
    <source>
        <tissue evidence="2">Leaves</tissue>
    </source>
</reference>
<dbReference type="EMBL" id="MNCJ02000321">
    <property type="protein sequence ID" value="KAF5801167.1"/>
    <property type="molecule type" value="Genomic_DNA"/>
</dbReference>
<organism evidence="2 3">
    <name type="scientific">Helianthus annuus</name>
    <name type="common">Common sunflower</name>
    <dbReference type="NCBI Taxonomy" id="4232"/>
    <lineage>
        <taxon>Eukaryota</taxon>
        <taxon>Viridiplantae</taxon>
        <taxon>Streptophyta</taxon>
        <taxon>Embryophyta</taxon>
        <taxon>Tracheophyta</taxon>
        <taxon>Spermatophyta</taxon>
        <taxon>Magnoliopsida</taxon>
        <taxon>eudicotyledons</taxon>
        <taxon>Gunneridae</taxon>
        <taxon>Pentapetalae</taxon>
        <taxon>asterids</taxon>
        <taxon>campanulids</taxon>
        <taxon>Asterales</taxon>
        <taxon>Asteraceae</taxon>
        <taxon>Asteroideae</taxon>
        <taxon>Heliantheae alliance</taxon>
        <taxon>Heliantheae</taxon>
        <taxon>Helianthus</taxon>
    </lineage>
</organism>
<reference evidence="2" key="1">
    <citation type="journal article" date="2017" name="Nature">
        <title>The sunflower genome provides insights into oil metabolism, flowering and Asterid evolution.</title>
        <authorList>
            <person name="Badouin H."/>
            <person name="Gouzy J."/>
            <person name="Grassa C.J."/>
            <person name="Murat F."/>
            <person name="Staton S.E."/>
            <person name="Cottret L."/>
            <person name="Lelandais-Briere C."/>
            <person name="Owens G.L."/>
            <person name="Carrere S."/>
            <person name="Mayjonade B."/>
            <person name="Legrand L."/>
            <person name="Gill N."/>
            <person name="Kane N.C."/>
            <person name="Bowers J.E."/>
            <person name="Hubner S."/>
            <person name="Bellec A."/>
            <person name="Berard A."/>
            <person name="Berges H."/>
            <person name="Blanchet N."/>
            <person name="Boniface M.C."/>
            <person name="Brunel D."/>
            <person name="Catrice O."/>
            <person name="Chaidir N."/>
            <person name="Claudel C."/>
            <person name="Donnadieu C."/>
            <person name="Faraut T."/>
            <person name="Fievet G."/>
            <person name="Helmstetter N."/>
            <person name="King M."/>
            <person name="Knapp S.J."/>
            <person name="Lai Z."/>
            <person name="Le Paslier M.C."/>
            <person name="Lippi Y."/>
            <person name="Lorenzon L."/>
            <person name="Mandel J.R."/>
            <person name="Marage G."/>
            <person name="Marchand G."/>
            <person name="Marquand E."/>
            <person name="Bret-Mestries E."/>
            <person name="Morien E."/>
            <person name="Nambeesan S."/>
            <person name="Nguyen T."/>
            <person name="Pegot-Espagnet P."/>
            <person name="Pouilly N."/>
            <person name="Raftis F."/>
            <person name="Sallet E."/>
            <person name="Schiex T."/>
            <person name="Thomas J."/>
            <person name="Vandecasteele C."/>
            <person name="Vares D."/>
            <person name="Vear F."/>
            <person name="Vautrin S."/>
            <person name="Crespi M."/>
            <person name="Mangin B."/>
            <person name="Burke J.M."/>
            <person name="Salse J."/>
            <person name="Munos S."/>
            <person name="Vincourt P."/>
            <person name="Rieseberg L.H."/>
            <person name="Langlade N.B."/>
        </authorList>
    </citation>
    <scope>NUCLEOTIDE SEQUENCE</scope>
    <source>
        <tissue evidence="2">Leaves</tissue>
    </source>
</reference>